<feature type="transmembrane region" description="Helical" evidence="6">
    <location>
        <begin position="241"/>
        <end position="263"/>
    </location>
</feature>
<dbReference type="InterPro" id="IPR002797">
    <property type="entry name" value="Polysacc_synth"/>
</dbReference>
<reference evidence="7" key="1">
    <citation type="submission" date="2021-03" db="EMBL/GenBank/DDBJ databases">
        <authorList>
            <person name="Peeters C."/>
        </authorList>
    </citation>
    <scope>NUCLEOTIDE SEQUENCE</scope>
    <source>
        <strain evidence="7">LMG 31506</strain>
    </source>
</reference>
<feature type="transmembrane region" description="Helical" evidence="6">
    <location>
        <begin position="375"/>
        <end position="395"/>
    </location>
</feature>
<dbReference type="PANTHER" id="PTHR30250">
    <property type="entry name" value="PST FAMILY PREDICTED COLANIC ACID TRANSPORTER"/>
    <property type="match status" value="1"/>
</dbReference>
<dbReference type="GO" id="GO:0005886">
    <property type="term" value="C:plasma membrane"/>
    <property type="evidence" value="ECO:0007669"/>
    <property type="project" value="UniProtKB-SubCell"/>
</dbReference>
<evidence type="ECO:0000256" key="1">
    <source>
        <dbReference type="ARBA" id="ARBA00004651"/>
    </source>
</evidence>
<dbReference type="Pfam" id="PF01943">
    <property type="entry name" value="Polysacc_synt"/>
    <property type="match status" value="1"/>
</dbReference>
<feature type="transmembrane region" description="Helical" evidence="6">
    <location>
        <begin position="140"/>
        <end position="159"/>
    </location>
</feature>
<keyword evidence="2" id="KW-1003">Cell membrane</keyword>
<dbReference type="InterPro" id="IPR050833">
    <property type="entry name" value="Poly_Biosynth_Transport"/>
</dbReference>
<keyword evidence="4 6" id="KW-1133">Transmembrane helix</keyword>
<comment type="caution">
    <text evidence="7">The sequence shown here is derived from an EMBL/GenBank/DDBJ whole genome shotgun (WGS) entry which is preliminary data.</text>
</comment>
<evidence type="ECO:0000256" key="5">
    <source>
        <dbReference type="ARBA" id="ARBA00023136"/>
    </source>
</evidence>
<evidence type="ECO:0000313" key="7">
    <source>
        <dbReference type="EMBL" id="CAG2156303.1"/>
    </source>
</evidence>
<protein>
    <recommendedName>
        <fullName evidence="9">Polysaccharide biosynthesis protein C-terminal domain-containing protein</fullName>
    </recommendedName>
</protein>
<feature type="transmembrane region" description="Helical" evidence="6">
    <location>
        <begin position="44"/>
        <end position="64"/>
    </location>
</feature>
<dbReference type="RefSeq" id="WP_211950508.1">
    <property type="nucleotide sequence ID" value="NZ_CAJPUY010000028.1"/>
</dbReference>
<keyword evidence="5 6" id="KW-0472">Membrane</keyword>
<gene>
    <name evidence="7" type="ORF">LMG31506_05665</name>
</gene>
<dbReference type="AlphaFoldDB" id="A0A916J059"/>
<feature type="transmembrane region" description="Helical" evidence="6">
    <location>
        <begin position="203"/>
        <end position="221"/>
    </location>
</feature>
<feature type="transmembrane region" description="Helical" evidence="6">
    <location>
        <begin position="316"/>
        <end position="343"/>
    </location>
</feature>
<evidence type="ECO:0000256" key="6">
    <source>
        <dbReference type="SAM" id="Phobius"/>
    </source>
</evidence>
<proteinExistence type="predicted"/>
<evidence type="ECO:0000256" key="2">
    <source>
        <dbReference type="ARBA" id="ARBA00022475"/>
    </source>
</evidence>
<feature type="transmembrane region" description="Helical" evidence="6">
    <location>
        <begin position="12"/>
        <end position="32"/>
    </location>
</feature>
<organism evidence="7 8">
    <name type="scientific">Cupriavidus yeoncheonensis</name>
    <dbReference type="NCBI Taxonomy" id="1462994"/>
    <lineage>
        <taxon>Bacteria</taxon>
        <taxon>Pseudomonadati</taxon>
        <taxon>Pseudomonadota</taxon>
        <taxon>Betaproteobacteria</taxon>
        <taxon>Burkholderiales</taxon>
        <taxon>Burkholderiaceae</taxon>
        <taxon>Cupriavidus</taxon>
    </lineage>
</organism>
<feature type="transmembrane region" description="Helical" evidence="6">
    <location>
        <begin position="350"/>
        <end position="369"/>
    </location>
</feature>
<feature type="transmembrane region" description="Helical" evidence="6">
    <location>
        <begin position="165"/>
        <end position="183"/>
    </location>
</feature>
<evidence type="ECO:0000256" key="3">
    <source>
        <dbReference type="ARBA" id="ARBA00022692"/>
    </source>
</evidence>
<keyword evidence="3 6" id="KW-0812">Transmembrane</keyword>
<feature type="transmembrane region" description="Helical" evidence="6">
    <location>
        <begin position="84"/>
        <end position="103"/>
    </location>
</feature>
<dbReference type="Proteomes" id="UP000672934">
    <property type="component" value="Unassembled WGS sequence"/>
</dbReference>
<evidence type="ECO:0000256" key="4">
    <source>
        <dbReference type="ARBA" id="ARBA00022989"/>
    </source>
</evidence>
<feature type="transmembrane region" description="Helical" evidence="6">
    <location>
        <begin position="284"/>
        <end position="304"/>
    </location>
</feature>
<sequence length="405" mass="43489">MSKIDRDYIFSFLSIAARTVGGLTVFIANARIFGPEQFGVLMSWFAVAAFLAILPNFGVVPVILRDCAKAIDGGFRIVSDLLNVKLCLTAATVPFAILLSAILPDGVVFGLLSATHIADTYIDFFLAVLRARGKFRYEAVSYSIYSALSLIFIILVGYLSTSLELVALSFFLSRLAFAIVLMARVTQLYEDKFRLLPIRRSLFLAKSHAGYLIDLGLQSAMVNLDSTILRIVAGPYSVGLYQAGTKIAYGFCTAIGVISNVMIPRNSRRFSEGDRIGVIKSITWGFLSVGLALGVTNYGVMTLLMPKVYGDHFSSIIVLAPILSAFLVARFIASGFGIILVLANEARARILALSVSVAVLVCGCAWLGARYGAVGAAATLLASTLVTAGLMLVAVNQTRLSSVCR</sequence>
<feature type="transmembrane region" description="Helical" evidence="6">
    <location>
        <begin position="109"/>
        <end position="128"/>
    </location>
</feature>
<dbReference type="EMBL" id="CAJPUY010000028">
    <property type="protein sequence ID" value="CAG2156303.1"/>
    <property type="molecule type" value="Genomic_DNA"/>
</dbReference>
<keyword evidence="8" id="KW-1185">Reference proteome</keyword>
<comment type="subcellular location">
    <subcellularLocation>
        <location evidence="1">Cell membrane</location>
        <topology evidence="1">Multi-pass membrane protein</topology>
    </subcellularLocation>
</comment>
<evidence type="ECO:0008006" key="9">
    <source>
        <dbReference type="Google" id="ProtNLM"/>
    </source>
</evidence>
<name>A0A916J059_9BURK</name>
<accession>A0A916J059</accession>
<dbReference type="PANTHER" id="PTHR30250:SF11">
    <property type="entry name" value="O-ANTIGEN TRANSPORTER-RELATED"/>
    <property type="match status" value="1"/>
</dbReference>
<evidence type="ECO:0000313" key="8">
    <source>
        <dbReference type="Proteomes" id="UP000672934"/>
    </source>
</evidence>